<dbReference type="PANTHER" id="PTHR11012:SF56">
    <property type="entry name" value="CHK KINASE-LIKE DOMAIN-CONTAINING PROTEIN-RELATED"/>
    <property type="match status" value="1"/>
</dbReference>
<dbReference type="InterPro" id="IPR004119">
    <property type="entry name" value="EcKL"/>
</dbReference>
<dbReference type="InterPro" id="IPR011009">
    <property type="entry name" value="Kinase-like_dom_sf"/>
</dbReference>
<comment type="caution">
    <text evidence="2">The sequence shown here is derived from an EMBL/GenBank/DDBJ whole genome shotgun (WGS) entry which is preliminary data.</text>
</comment>
<dbReference type="InterPro" id="IPR015897">
    <property type="entry name" value="CHK_kinase-like"/>
</dbReference>
<accession>A0A811V7G6</accession>
<feature type="domain" description="CHK kinase-like" evidence="1">
    <location>
        <begin position="160"/>
        <end position="357"/>
    </location>
</feature>
<keyword evidence="3" id="KW-1185">Reference proteome</keyword>
<dbReference type="PANTHER" id="PTHR11012">
    <property type="entry name" value="PROTEIN KINASE-LIKE DOMAIN-CONTAINING"/>
    <property type="match status" value="1"/>
</dbReference>
<dbReference type="Proteomes" id="UP000606786">
    <property type="component" value="Unassembled WGS sequence"/>
</dbReference>
<organism evidence="2 3">
    <name type="scientific">Ceratitis capitata</name>
    <name type="common">Mediterranean fruit fly</name>
    <name type="synonym">Tephritis capitata</name>
    <dbReference type="NCBI Taxonomy" id="7213"/>
    <lineage>
        <taxon>Eukaryota</taxon>
        <taxon>Metazoa</taxon>
        <taxon>Ecdysozoa</taxon>
        <taxon>Arthropoda</taxon>
        <taxon>Hexapoda</taxon>
        <taxon>Insecta</taxon>
        <taxon>Pterygota</taxon>
        <taxon>Neoptera</taxon>
        <taxon>Endopterygota</taxon>
        <taxon>Diptera</taxon>
        <taxon>Brachycera</taxon>
        <taxon>Muscomorpha</taxon>
        <taxon>Tephritoidea</taxon>
        <taxon>Tephritidae</taxon>
        <taxon>Ceratitis</taxon>
        <taxon>Ceratitis</taxon>
    </lineage>
</organism>
<proteinExistence type="predicted"/>
<dbReference type="Gene3D" id="3.90.1200.10">
    <property type="match status" value="1"/>
</dbReference>
<evidence type="ECO:0000313" key="2">
    <source>
        <dbReference type="EMBL" id="CAD7005756.1"/>
    </source>
</evidence>
<evidence type="ECO:0000313" key="3">
    <source>
        <dbReference type="Proteomes" id="UP000606786"/>
    </source>
</evidence>
<sequence>MNPSLEEQMDYEHLKVQPKQPPKYINEYFIQQTLEVYYRCNVVLRKCRFYCATRPGETYSSEIYRVLVLFTLYNRRKNGILCKPSTHEMSLIVKDVKMSFKRKEGSNEFMMHKYILSRLMGKLMGIYPDEYSMEVVNDHERVCKVSADCLLCFREKYEVYVLEDLTRMSFCQPNRFDGLDLIESQYVMKKLAHIHAASMVYLWQHPRAAGIFLPSPLADGIAPSSYLGVSTFEGMRYAIEMVKRWPGFRDIAERMRSTMEQFNRRLTEVMAHKRCAFKVLVHGEPWAKNIFMKYAQRGSDLSPRDATFVDFQMTFIGSCGYDLNYFLQTSVDFNVLVHDRKTLIEWYHKQLTRTLIKLNYPIEKIPTMTMILHELWHFEFIGYYALLVQLPIACMDEDTTTDFRLKCILNKSERKKFFDIIYSYERVQVMLYYGLRRFAVMGLI</sequence>
<dbReference type="SMART" id="SM00587">
    <property type="entry name" value="CHK"/>
    <property type="match status" value="1"/>
</dbReference>
<protein>
    <submittedName>
        <fullName evidence="2">(Mediterranean fruit fly) hypothetical protein</fullName>
    </submittedName>
</protein>
<evidence type="ECO:0000259" key="1">
    <source>
        <dbReference type="SMART" id="SM00587"/>
    </source>
</evidence>
<dbReference type="OrthoDB" id="8250698at2759"/>
<gene>
    <name evidence="2" type="ORF">CCAP1982_LOCUS14104</name>
</gene>
<dbReference type="KEGG" id="ccat:101459756"/>
<name>A0A811V7G6_CERCA</name>
<dbReference type="Pfam" id="PF02958">
    <property type="entry name" value="EcKL"/>
    <property type="match status" value="1"/>
</dbReference>
<reference evidence="2" key="1">
    <citation type="submission" date="2020-11" db="EMBL/GenBank/DDBJ databases">
        <authorList>
            <person name="Whitehead M."/>
        </authorList>
    </citation>
    <scope>NUCLEOTIDE SEQUENCE</scope>
    <source>
        <strain evidence="2">EGII</strain>
    </source>
</reference>
<dbReference type="AlphaFoldDB" id="A0A811V7G6"/>
<dbReference type="SUPFAM" id="SSF56112">
    <property type="entry name" value="Protein kinase-like (PK-like)"/>
    <property type="match status" value="1"/>
</dbReference>
<dbReference type="EMBL" id="CAJHJT010000034">
    <property type="protein sequence ID" value="CAD7005756.1"/>
    <property type="molecule type" value="Genomic_DNA"/>
</dbReference>